<keyword evidence="2" id="KW-1185">Reference proteome</keyword>
<organism evidence="1 2">
    <name type="scientific">Vermiconidia calcicola</name>
    <dbReference type="NCBI Taxonomy" id="1690605"/>
    <lineage>
        <taxon>Eukaryota</taxon>
        <taxon>Fungi</taxon>
        <taxon>Dikarya</taxon>
        <taxon>Ascomycota</taxon>
        <taxon>Pezizomycotina</taxon>
        <taxon>Dothideomycetes</taxon>
        <taxon>Dothideomycetidae</taxon>
        <taxon>Mycosphaerellales</taxon>
        <taxon>Extremaceae</taxon>
        <taxon>Vermiconidia</taxon>
    </lineage>
</organism>
<dbReference type="Proteomes" id="UP001281147">
    <property type="component" value="Unassembled WGS sequence"/>
</dbReference>
<keyword evidence="1" id="KW-0067">ATP-binding</keyword>
<accession>A0ACC3MIM6</accession>
<name>A0ACC3MIM6_9PEZI</name>
<sequence>MKPFRRPTFLGKSTLNGPPPPEVSEPPQKKRRISEKFEAYDTEAIAAAANILKQPKSLDKFQAPAVRKPLDNVQIPNSNLPPGSHEPTRSEGYYAVLWRKFTMKKNKTWDGDGVLSVSGGYAHLQDISGKELGKAACKAPLLVGSEMSIGGKDIEVESMISKEDFLAGRPFLGGVKQPPLTLKQIDPTEKITLKAQAKHNKIAESQRDQLHSAVDGTKASKGAFKAPLLNNTGQPQTKDSKVPTPRHDPSVEGALVMKRPRSAPPGKQIVDVVVDPLLTKTLREHQRAGVAFMYECVMGMKDYDGEGAILADEMGLGKTLQTIALLWTLLKQNPVYEEAPVIKKALIVCPVTLINNWRKEFKKWLGSDRIGVFVAEDNKVRLTDFTMGKSYSVMIIGYEKLRMVQADLQKGTGIDIVIADEGHRLKTAQNKSALAIKSLNTERRIILSGTPIQNDLAEFYTMVDFVNPGLLNKYTTFKKEFETPILQSQQPGASDKDLEKGEARSEELANITGKFILRRTAEILSKYLPPKTEYVVFCKPTEAQKSIYRAIIGSPTFNAALGSSSVSLELINILKKVCNSPNLLLKKTDKDENSTKQDLLESISPSLLKSPSASGKLQVLDSLLHRIRTTRPDEKVVLVSNYTSTMDVLAQLLSSLDYKFVRLDGTTPQKKRQDIVDRFNRSPPSNSFVFLLSAKAGGVGLNLIGASRLVLFDLDWNPATDLQAMARVHRDGQKRPCYIYRLITQGALDEKIFQRQVSKTGLADSIVDSKNSVSGFTRDELRDLFTLDESDDCQTHKLLSCSCGGKGMPLAEPEAEADSPRNDLAALSVGGKDERIIRDENGTQIIRLEEEDELPKSPQWKNAKNYDWKAEETERLRKAKECKDSNGKAKMLSLMRYAHFDTALIEEMRAGEKVDHEDGDESEDELPPADPLEGAIEDDALRNVLHEEGRRIGFVFSKLSC</sequence>
<evidence type="ECO:0000313" key="2">
    <source>
        <dbReference type="Proteomes" id="UP001281147"/>
    </source>
</evidence>
<comment type="caution">
    <text evidence="1">The sequence shown here is derived from an EMBL/GenBank/DDBJ whole genome shotgun (WGS) entry which is preliminary data.</text>
</comment>
<evidence type="ECO:0000313" key="1">
    <source>
        <dbReference type="EMBL" id="KAK3696512.1"/>
    </source>
</evidence>
<gene>
    <name evidence="1" type="primary">RDH54_2</name>
    <name evidence="1" type="ORF">LTR37_017930</name>
</gene>
<keyword evidence="1" id="KW-0378">Hydrolase</keyword>
<reference evidence="1" key="1">
    <citation type="submission" date="2023-07" db="EMBL/GenBank/DDBJ databases">
        <title>Black Yeasts Isolated from many extreme environments.</title>
        <authorList>
            <person name="Coleine C."/>
            <person name="Stajich J.E."/>
            <person name="Selbmann L."/>
        </authorList>
    </citation>
    <scope>NUCLEOTIDE SEQUENCE</scope>
    <source>
        <strain evidence="1">CCFEE 5714</strain>
    </source>
</reference>
<protein>
    <submittedName>
        <fullName evidence="1">Helicase</fullName>
    </submittedName>
</protein>
<dbReference type="EMBL" id="JAUTXU010000240">
    <property type="protein sequence ID" value="KAK3696512.1"/>
    <property type="molecule type" value="Genomic_DNA"/>
</dbReference>
<keyword evidence="1" id="KW-0347">Helicase</keyword>
<proteinExistence type="predicted"/>
<keyword evidence="1" id="KW-0547">Nucleotide-binding</keyword>